<evidence type="ECO:0000256" key="7">
    <source>
        <dbReference type="ARBA" id="ARBA00023242"/>
    </source>
</evidence>
<evidence type="ECO:0000256" key="1">
    <source>
        <dbReference type="ARBA" id="ARBA00004123"/>
    </source>
</evidence>
<comment type="subcellular location">
    <subcellularLocation>
        <location evidence="1">Nucleus</location>
    </subcellularLocation>
</comment>
<feature type="compositionally biased region" description="Polar residues" evidence="9">
    <location>
        <begin position="360"/>
        <end position="373"/>
    </location>
</feature>
<evidence type="ECO:0000256" key="9">
    <source>
        <dbReference type="SAM" id="MobiDB-lite"/>
    </source>
</evidence>
<feature type="region of interest" description="Disordered" evidence="9">
    <location>
        <begin position="95"/>
        <end position="163"/>
    </location>
</feature>
<dbReference type="PROSITE" id="PS50157">
    <property type="entry name" value="ZINC_FINGER_C2H2_2"/>
    <property type="match status" value="4"/>
</dbReference>
<dbReference type="AlphaFoldDB" id="A0AAV2JUW5"/>
<dbReference type="Proteomes" id="UP001497482">
    <property type="component" value="Chromosome 14"/>
</dbReference>
<proteinExistence type="predicted"/>
<feature type="domain" description="C2H2-type" evidence="10">
    <location>
        <begin position="574"/>
        <end position="601"/>
    </location>
</feature>
<evidence type="ECO:0000256" key="6">
    <source>
        <dbReference type="ARBA" id="ARBA00023125"/>
    </source>
</evidence>
<feature type="compositionally biased region" description="Low complexity" evidence="9">
    <location>
        <begin position="100"/>
        <end position="109"/>
    </location>
</feature>
<keyword evidence="5" id="KW-0862">Zinc</keyword>
<dbReference type="Pfam" id="PF00096">
    <property type="entry name" value="zf-C2H2"/>
    <property type="match status" value="4"/>
</dbReference>
<dbReference type="Gene3D" id="3.30.160.60">
    <property type="entry name" value="Classic Zinc Finger"/>
    <property type="match status" value="4"/>
</dbReference>
<feature type="domain" description="C2H2-type" evidence="10">
    <location>
        <begin position="546"/>
        <end position="573"/>
    </location>
</feature>
<dbReference type="GO" id="GO:0005634">
    <property type="term" value="C:nucleus"/>
    <property type="evidence" value="ECO:0007669"/>
    <property type="project" value="UniProtKB-SubCell"/>
</dbReference>
<dbReference type="EMBL" id="OZ035836">
    <property type="protein sequence ID" value="CAL1579094.1"/>
    <property type="molecule type" value="Genomic_DNA"/>
</dbReference>
<dbReference type="SUPFAM" id="SSF57667">
    <property type="entry name" value="beta-beta-alpha zinc fingers"/>
    <property type="match status" value="2"/>
</dbReference>
<keyword evidence="4 8" id="KW-0863">Zinc-finger</keyword>
<feature type="compositionally biased region" description="Low complexity" evidence="9">
    <location>
        <begin position="374"/>
        <end position="392"/>
    </location>
</feature>
<keyword evidence="12" id="KW-1185">Reference proteome</keyword>
<feature type="compositionally biased region" description="Polar residues" evidence="9">
    <location>
        <begin position="393"/>
        <end position="423"/>
    </location>
</feature>
<evidence type="ECO:0000256" key="2">
    <source>
        <dbReference type="ARBA" id="ARBA00022723"/>
    </source>
</evidence>
<dbReference type="PANTHER" id="PTHR16515">
    <property type="entry name" value="PR DOMAIN ZINC FINGER PROTEIN"/>
    <property type="match status" value="1"/>
</dbReference>
<evidence type="ECO:0000313" key="12">
    <source>
        <dbReference type="Proteomes" id="UP001497482"/>
    </source>
</evidence>
<keyword evidence="3" id="KW-0677">Repeat</keyword>
<dbReference type="GO" id="GO:0010468">
    <property type="term" value="P:regulation of gene expression"/>
    <property type="evidence" value="ECO:0007669"/>
    <property type="project" value="TreeGrafter"/>
</dbReference>
<feature type="domain" description="C2H2-type" evidence="10">
    <location>
        <begin position="227"/>
        <end position="254"/>
    </location>
</feature>
<keyword evidence="2" id="KW-0479">Metal-binding</keyword>
<dbReference type="FunFam" id="3.30.160.60:FF:000557">
    <property type="entry name" value="zinc finger and SCAN domain-containing protein 29"/>
    <property type="match status" value="2"/>
</dbReference>
<dbReference type="PROSITE" id="PS00028">
    <property type="entry name" value="ZINC_FINGER_C2H2_1"/>
    <property type="match status" value="4"/>
</dbReference>
<protein>
    <recommendedName>
        <fullName evidence="10">C2H2-type domain-containing protein</fullName>
    </recommendedName>
</protein>
<dbReference type="PANTHER" id="PTHR16515:SF66">
    <property type="entry name" value="C2H2-TYPE DOMAIN-CONTAINING PROTEIN"/>
    <property type="match status" value="1"/>
</dbReference>
<feature type="region of interest" description="Disordered" evidence="9">
    <location>
        <begin position="360"/>
        <end position="473"/>
    </location>
</feature>
<accession>A0AAV2JUW5</accession>
<evidence type="ECO:0000256" key="8">
    <source>
        <dbReference type="PROSITE-ProRule" id="PRU00042"/>
    </source>
</evidence>
<dbReference type="InterPro" id="IPR013087">
    <property type="entry name" value="Znf_C2H2_type"/>
</dbReference>
<reference evidence="11 12" key="1">
    <citation type="submission" date="2024-04" db="EMBL/GenBank/DDBJ databases">
        <authorList>
            <person name="Waldvogel A.-M."/>
            <person name="Schoenle A."/>
        </authorList>
    </citation>
    <scope>NUCLEOTIDE SEQUENCE [LARGE SCALE GENOMIC DNA]</scope>
</reference>
<dbReference type="GO" id="GO:0003677">
    <property type="term" value="F:DNA binding"/>
    <property type="evidence" value="ECO:0007669"/>
    <property type="project" value="UniProtKB-KW"/>
</dbReference>
<evidence type="ECO:0000259" key="10">
    <source>
        <dbReference type="PROSITE" id="PS50157"/>
    </source>
</evidence>
<gene>
    <name evidence="11" type="ORF">KC01_LOCUS10188</name>
</gene>
<evidence type="ECO:0000256" key="3">
    <source>
        <dbReference type="ARBA" id="ARBA00022737"/>
    </source>
</evidence>
<name>A0AAV2JUW5_KNICA</name>
<evidence type="ECO:0000313" key="11">
    <source>
        <dbReference type="EMBL" id="CAL1579094.1"/>
    </source>
</evidence>
<organism evidence="11 12">
    <name type="scientific">Knipowitschia caucasica</name>
    <name type="common">Caucasian dwarf goby</name>
    <name type="synonym">Pomatoschistus caucasicus</name>
    <dbReference type="NCBI Taxonomy" id="637954"/>
    <lineage>
        <taxon>Eukaryota</taxon>
        <taxon>Metazoa</taxon>
        <taxon>Chordata</taxon>
        <taxon>Craniata</taxon>
        <taxon>Vertebrata</taxon>
        <taxon>Euteleostomi</taxon>
        <taxon>Actinopterygii</taxon>
        <taxon>Neopterygii</taxon>
        <taxon>Teleostei</taxon>
        <taxon>Neoteleostei</taxon>
        <taxon>Acanthomorphata</taxon>
        <taxon>Gobiaria</taxon>
        <taxon>Gobiiformes</taxon>
        <taxon>Gobioidei</taxon>
        <taxon>Gobiidae</taxon>
        <taxon>Gobiinae</taxon>
        <taxon>Knipowitschia</taxon>
    </lineage>
</organism>
<evidence type="ECO:0000256" key="5">
    <source>
        <dbReference type="ARBA" id="ARBA00022833"/>
    </source>
</evidence>
<feature type="compositionally biased region" description="Polar residues" evidence="9">
    <location>
        <begin position="273"/>
        <end position="283"/>
    </location>
</feature>
<dbReference type="FunFam" id="3.30.160.60:FF:000045">
    <property type="entry name" value="ZFP69 zinc finger protein B"/>
    <property type="match status" value="1"/>
</dbReference>
<dbReference type="InterPro" id="IPR050331">
    <property type="entry name" value="Zinc_finger"/>
</dbReference>
<feature type="compositionally biased region" description="Low complexity" evidence="9">
    <location>
        <begin position="436"/>
        <end position="452"/>
    </location>
</feature>
<feature type="region of interest" description="Disordered" evidence="9">
    <location>
        <begin position="267"/>
        <end position="293"/>
    </location>
</feature>
<dbReference type="InterPro" id="IPR036236">
    <property type="entry name" value="Znf_C2H2_sf"/>
</dbReference>
<keyword evidence="7" id="KW-0539">Nucleus</keyword>
<feature type="domain" description="C2H2-type" evidence="10">
    <location>
        <begin position="199"/>
        <end position="226"/>
    </location>
</feature>
<dbReference type="GO" id="GO:0008270">
    <property type="term" value="F:zinc ion binding"/>
    <property type="evidence" value="ECO:0007669"/>
    <property type="project" value="UniProtKB-KW"/>
</dbReference>
<keyword evidence="6" id="KW-0238">DNA-binding</keyword>
<dbReference type="SMART" id="SM00355">
    <property type="entry name" value="ZnF_C2H2"/>
    <property type="match status" value="5"/>
</dbReference>
<sequence>MMLSSGALKTRIAAIVESLCRTAVTEISKIVEDGMMVLRLETCYRESEIKRLKEDVARLQVELRAAQEAGATPRREHQARENMAVLKKEPSLFVTFVPTNNNNNNNHNNHNQHNHHNQPLPGIQNRPIDSRSEDLGARPSEPSRASILERDGEQTQPANMGRPENSLVLSHLSAPSVDTGPSVRHFTFHSFNVEQKKEKICPYCGKCFERSAHLERHKMIHTGEKPFQCETCGRCFNQKCSLKEHRKIHVRDAQMALQHSVCLDKSGAKATDPSVQNHSLTTEDTPKPLSLPQNQALPLQNQAPLLQNQVPLLQNQAPPLQNQAPPLQNQALLLQNQAPPLQNSAFSLQNQALPLQNSAPLLQNSAPPLQNSAPSLQNSSLHLQNSPLPLQNSSLPHHNSPLFPQNQALLSPNSVPLQNSAFHSQNQAPPLPPPQNSSLPLPNAVVLPQSSPHLPPLPDPLVPQTQPKSERAEPRFELLQNHHAPPSMFDDNDLNLKFLPSTSFLGLQPISPPLDPSCGGQQLCVDNGGSSMLDFPKRAQRPKKMYPCAYCPKVFWRSEHLERHVRIHTGEKPYGCYICGRFFSQTSSLKGHMKTHINVRMRKRYGEHGDFLDHQHMTFPSENQTFSNLFDSNSAQPEWPPLGPVKLEPKEEPLDPEYGDTFPNANPEDPWSAQAKVEDMDLDGAQVRIEMVPNSNHCSAESQSPRPDQEEATINEDNQEFNHENLERSEPGTNTYICSVCGESYDNFNLFQKHQCLEQLPSGEI</sequence>
<dbReference type="FunFam" id="3.30.160.60:FF:001498">
    <property type="entry name" value="Zinc finger protein 404"/>
    <property type="match status" value="1"/>
</dbReference>
<evidence type="ECO:0000256" key="4">
    <source>
        <dbReference type="ARBA" id="ARBA00022771"/>
    </source>
</evidence>